<dbReference type="GO" id="GO:0046872">
    <property type="term" value="F:metal ion binding"/>
    <property type="evidence" value="ECO:0007669"/>
    <property type="project" value="UniProtKB-KW"/>
</dbReference>
<dbReference type="Proteomes" id="UP000288675">
    <property type="component" value="Chromosome"/>
</dbReference>
<dbReference type="GO" id="GO:0061603">
    <property type="term" value="F:molybdenum cofactor guanylyltransferase activity"/>
    <property type="evidence" value="ECO:0007669"/>
    <property type="project" value="UniProtKB-EC"/>
</dbReference>
<dbReference type="PANTHER" id="PTHR19136:SF81">
    <property type="entry name" value="MOLYBDENUM COFACTOR GUANYLYLTRANSFERASE"/>
    <property type="match status" value="1"/>
</dbReference>
<dbReference type="GO" id="GO:0005737">
    <property type="term" value="C:cytoplasm"/>
    <property type="evidence" value="ECO:0007669"/>
    <property type="project" value="UniProtKB-SubCell"/>
</dbReference>
<comment type="domain">
    <text evidence="8">The N-terminal domain determines nucleotide recognition and specific binding, while the C-terminal domain determines the specific binding to the target protein.</text>
</comment>
<reference evidence="10 11" key="1">
    <citation type="submission" date="2019-01" db="EMBL/GenBank/DDBJ databases">
        <title>Genome sequence of Bacillus glycinifermentans SRCM103574.</title>
        <authorList>
            <person name="Kong H.-J."/>
            <person name="Jeong S.-Y."/>
            <person name="Jeong D.-Y."/>
        </authorList>
    </citation>
    <scope>NUCLEOTIDE SEQUENCE [LARGE SCALE GENOMIC DNA]</scope>
    <source>
        <strain evidence="10 11">SRCM103574</strain>
    </source>
</reference>
<evidence type="ECO:0000256" key="6">
    <source>
        <dbReference type="ARBA" id="ARBA00023134"/>
    </source>
</evidence>
<feature type="binding site" evidence="8">
    <location>
        <position position="65"/>
    </location>
    <ligand>
        <name>GTP</name>
        <dbReference type="ChEBI" id="CHEBI:37565"/>
    </ligand>
</feature>
<keyword evidence="6 8" id="KW-0342">GTP-binding</keyword>
<feature type="binding site" evidence="8">
    <location>
        <position position="96"/>
    </location>
    <ligand>
        <name>GTP</name>
        <dbReference type="ChEBI" id="CHEBI:37565"/>
    </ligand>
</feature>
<comment type="subcellular location">
    <subcellularLocation>
        <location evidence="8">Cytoplasm</location>
    </subcellularLocation>
</comment>
<dbReference type="EC" id="2.7.7.77" evidence="8"/>
<dbReference type="InterPro" id="IPR025877">
    <property type="entry name" value="MobA-like_NTP_Trfase"/>
</dbReference>
<keyword evidence="10" id="KW-0548">Nucleotidyltransferase</keyword>
<keyword evidence="4 8" id="KW-0547">Nucleotide-binding</keyword>
<comment type="cofactor">
    <cofactor evidence="8">
        <name>Mg(2+)</name>
        <dbReference type="ChEBI" id="CHEBI:18420"/>
    </cofactor>
</comment>
<dbReference type="Gene3D" id="3.90.550.10">
    <property type="entry name" value="Spore Coat Polysaccharide Biosynthesis Protein SpsA, Chain A"/>
    <property type="match status" value="1"/>
</dbReference>
<comment type="similarity">
    <text evidence="8">Belongs to the MobA family.</text>
</comment>
<feature type="binding site" evidence="8">
    <location>
        <begin position="8"/>
        <end position="10"/>
    </location>
    <ligand>
        <name>GTP</name>
        <dbReference type="ChEBI" id="CHEBI:37565"/>
    </ligand>
</feature>
<keyword evidence="3 8" id="KW-0479">Metal-binding</keyword>
<evidence type="ECO:0000256" key="3">
    <source>
        <dbReference type="ARBA" id="ARBA00022723"/>
    </source>
</evidence>
<accession>A0AAJ3YWV2</accession>
<name>A0AAJ3YWV2_9BACI</name>
<dbReference type="RefSeq" id="WP_046132262.1">
    <property type="nucleotide sequence ID" value="NZ_CP035232.1"/>
</dbReference>
<dbReference type="InterPro" id="IPR013482">
    <property type="entry name" value="Molybde_CF_guanTrfase"/>
</dbReference>
<dbReference type="PANTHER" id="PTHR19136">
    <property type="entry name" value="MOLYBDENUM COFACTOR GUANYLYLTRANSFERASE"/>
    <property type="match status" value="1"/>
</dbReference>
<dbReference type="KEGG" id="bgy:BGLY_1632"/>
<keyword evidence="5 8" id="KW-0460">Magnesium</keyword>
<dbReference type="EMBL" id="CP035232">
    <property type="protein sequence ID" value="QAT64927.1"/>
    <property type="molecule type" value="Genomic_DNA"/>
</dbReference>
<dbReference type="HAMAP" id="MF_00316">
    <property type="entry name" value="MobA"/>
    <property type="match status" value="1"/>
</dbReference>
<proteinExistence type="inferred from homology"/>
<keyword evidence="7 8" id="KW-0501">Molybdenum cofactor biosynthesis</keyword>
<keyword evidence="2 8" id="KW-0808">Transferase</keyword>
<feature type="binding site" evidence="8">
    <location>
        <position position="96"/>
    </location>
    <ligand>
        <name>Mg(2+)</name>
        <dbReference type="ChEBI" id="CHEBI:18420"/>
    </ligand>
</feature>
<evidence type="ECO:0000256" key="1">
    <source>
        <dbReference type="ARBA" id="ARBA00022490"/>
    </source>
</evidence>
<comment type="caution">
    <text evidence="8">Lacks conserved residue(s) required for the propagation of feature annotation.</text>
</comment>
<evidence type="ECO:0000259" key="9">
    <source>
        <dbReference type="Pfam" id="PF12804"/>
    </source>
</evidence>
<organism evidence="10 11">
    <name type="scientific">Bacillus glycinifermentans</name>
    <dbReference type="NCBI Taxonomy" id="1664069"/>
    <lineage>
        <taxon>Bacteria</taxon>
        <taxon>Bacillati</taxon>
        <taxon>Bacillota</taxon>
        <taxon>Bacilli</taxon>
        <taxon>Bacillales</taxon>
        <taxon>Bacillaceae</taxon>
        <taxon>Bacillus</taxon>
    </lineage>
</organism>
<keyword evidence="1 8" id="KW-0963">Cytoplasm</keyword>
<evidence type="ECO:0000256" key="5">
    <source>
        <dbReference type="ARBA" id="ARBA00022842"/>
    </source>
</evidence>
<comment type="function">
    <text evidence="8">Transfers a GMP moiety from GTP to Mo-molybdopterin (Mo-MPT) cofactor (Moco or molybdenum cofactor) to form Mo-molybdopterin guanine dinucleotide (Mo-MGD) cofactor.</text>
</comment>
<dbReference type="InterPro" id="IPR029044">
    <property type="entry name" value="Nucleotide-diphossugar_trans"/>
</dbReference>
<dbReference type="SUPFAM" id="SSF53448">
    <property type="entry name" value="Nucleotide-diphospho-sugar transferases"/>
    <property type="match status" value="1"/>
</dbReference>
<dbReference type="CDD" id="cd02503">
    <property type="entry name" value="MobA"/>
    <property type="match status" value="1"/>
</dbReference>
<comment type="catalytic activity">
    <reaction evidence="8">
        <text>Mo-molybdopterin + GTP + H(+) = Mo-molybdopterin guanine dinucleotide + diphosphate</text>
        <dbReference type="Rhea" id="RHEA:34243"/>
        <dbReference type="ChEBI" id="CHEBI:15378"/>
        <dbReference type="ChEBI" id="CHEBI:33019"/>
        <dbReference type="ChEBI" id="CHEBI:37565"/>
        <dbReference type="ChEBI" id="CHEBI:71302"/>
        <dbReference type="ChEBI" id="CHEBI:71310"/>
        <dbReference type="EC" id="2.7.7.77"/>
    </reaction>
</comment>
<dbReference type="GeneID" id="82852705"/>
<evidence type="ECO:0000256" key="7">
    <source>
        <dbReference type="ARBA" id="ARBA00023150"/>
    </source>
</evidence>
<evidence type="ECO:0000256" key="4">
    <source>
        <dbReference type="ARBA" id="ARBA00022741"/>
    </source>
</evidence>
<sequence>MKPVHVILAGGLSSRFGEPKAFALWKNKPLYQWCKQALGGEALILSRPELTERFKARGETAVLEDAEPFKGKGPLAGIYTAMAYEEGDIYTVLACDTPLIRKETVAALKQLIATGRDAVVPVAGGRAQPLAAVYHKRVKQTIYEQLCRDQLKISDFLSQICVEYVEAGEIGAKEDEFTNVNKKSDLERIEAFRFE</sequence>
<feature type="binding site" evidence="8">
    <location>
        <position position="20"/>
    </location>
    <ligand>
        <name>GTP</name>
        <dbReference type="ChEBI" id="CHEBI:37565"/>
    </ligand>
</feature>
<evidence type="ECO:0000256" key="2">
    <source>
        <dbReference type="ARBA" id="ARBA00022679"/>
    </source>
</evidence>
<evidence type="ECO:0000256" key="8">
    <source>
        <dbReference type="HAMAP-Rule" id="MF_00316"/>
    </source>
</evidence>
<protein>
    <recommendedName>
        <fullName evidence="8">Probable molybdenum cofactor guanylyltransferase</fullName>
        <shortName evidence="8">MoCo guanylyltransferase</shortName>
        <ecNumber evidence="8">2.7.7.77</ecNumber>
    </recommendedName>
    <alternativeName>
        <fullName evidence="8">GTP:molybdopterin guanylyltransferase</fullName>
    </alternativeName>
    <alternativeName>
        <fullName evidence="8">Mo-MPT guanylyltransferase</fullName>
    </alternativeName>
    <alternativeName>
        <fullName evidence="8">Molybdopterin guanylyltransferase</fullName>
    </alternativeName>
    <alternativeName>
        <fullName evidence="8">Molybdopterin-guanine dinucleotide synthase</fullName>
        <shortName evidence="8">MGD synthase</shortName>
    </alternativeName>
</protein>
<dbReference type="GO" id="GO:0005525">
    <property type="term" value="F:GTP binding"/>
    <property type="evidence" value="ECO:0007669"/>
    <property type="project" value="UniProtKB-UniRule"/>
</dbReference>
<gene>
    <name evidence="8" type="primary">mobA</name>
    <name evidence="10" type="ORF">EQZ20_08425</name>
</gene>
<evidence type="ECO:0000313" key="11">
    <source>
        <dbReference type="Proteomes" id="UP000288675"/>
    </source>
</evidence>
<evidence type="ECO:0000313" key="10">
    <source>
        <dbReference type="EMBL" id="QAT64927.1"/>
    </source>
</evidence>
<dbReference type="Pfam" id="PF12804">
    <property type="entry name" value="NTP_transf_3"/>
    <property type="match status" value="1"/>
</dbReference>
<dbReference type="GO" id="GO:0006777">
    <property type="term" value="P:Mo-molybdopterin cofactor biosynthetic process"/>
    <property type="evidence" value="ECO:0007669"/>
    <property type="project" value="UniProtKB-KW"/>
</dbReference>
<dbReference type="AlphaFoldDB" id="A0AAJ3YWV2"/>
<feature type="domain" description="MobA-like NTP transferase" evidence="9">
    <location>
        <begin position="6"/>
        <end position="145"/>
    </location>
</feature>